<organism evidence="2 3">
    <name type="scientific">Rhododendron griersonianum</name>
    <dbReference type="NCBI Taxonomy" id="479676"/>
    <lineage>
        <taxon>Eukaryota</taxon>
        <taxon>Viridiplantae</taxon>
        <taxon>Streptophyta</taxon>
        <taxon>Embryophyta</taxon>
        <taxon>Tracheophyta</taxon>
        <taxon>Spermatophyta</taxon>
        <taxon>Magnoliopsida</taxon>
        <taxon>eudicotyledons</taxon>
        <taxon>Gunneridae</taxon>
        <taxon>Pentapetalae</taxon>
        <taxon>asterids</taxon>
        <taxon>Ericales</taxon>
        <taxon>Ericaceae</taxon>
        <taxon>Ericoideae</taxon>
        <taxon>Rhodoreae</taxon>
        <taxon>Rhododendron</taxon>
    </lineage>
</organism>
<feature type="region of interest" description="Disordered" evidence="1">
    <location>
        <begin position="1"/>
        <end position="67"/>
    </location>
</feature>
<reference evidence="2" key="1">
    <citation type="submission" date="2020-08" db="EMBL/GenBank/DDBJ databases">
        <title>Plant Genome Project.</title>
        <authorList>
            <person name="Zhang R.-G."/>
        </authorList>
    </citation>
    <scope>NUCLEOTIDE SEQUENCE</scope>
    <source>
        <strain evidence="2">WSP0</strain>
        <tissue evidence="2">Leaf</tissue>
    </source>
</reference>
<feature type="compositionally biased region" description="Basic and acidic residues" evidence="1">
    <location>
        <begin position="15"/>
        <end position="26"/>
    </location>
</feature>
<evidence type="ECO:0000313" key="2">
    <source>
        <dbReference type="EMBL" id="KAG5553084.1"/>
    </source>
</evidence>
<keyword evidence="3" id="KW-1185">Reference proteome</keyword>
<sequence length="119" mass="12201">MEPILPPEEGENVGDEAKPPANHENEAQNVGQESVEPEIVSDAISEQVDPGSSVSLQDAEGTGGSSALQVKVQDEAEGDGVVSGAVQAEVHVEGGGDGVVTQRDIQGGARVYPLCVGRR</sequence>
<evidence type="ECO:0000313" key="3">
    <source>
        <dbReference type="Proteomes" id="UP000823749"/>
    </source>
</evidence>
<proteinExistence type="predicted"/>
<comment type="caution">
    <text evidence="2">The sequence shown here is derived from an EMBL/GenBank/DDBJ whole genome shotgun (WGS) entry which is preliminary data.</text>
</comment>
<name>A0AAV6KLA4_9ERIC</name>
<gene>
    <name evidence="2" type="ORF">RHGRI_011073</name>
</gene>
<dbReference type="EMBL" id="JACTNZ010000004">
    <property type="protein sequence ID" value="KAG5553084.1"/>
    <property type="molecule type" value="Genomic_DNA"/>
</dbReference>
<evidence type="ECO:0000256" key="1">
    <source>
        <dbReference type="SAM" id="MobiDB-lite"/>
    </source>
</evidence>
<accession>A0AAV6KLA4</accession>
<dbReference type="Proteomes" id="UP000823749">
    <property type="component" value="Chromosome 4"/>
</dbReference>
<dbReference type="AlphaFoldDB" id="A0AAV6KLA4"/>
<protein>
    <submittedName>
        <fullName evidence="2">Uncharacterized protein</fullName>
    </submittedName>
</protein>